<dbReference type="Proteomes" id="UP000186955">
    <property type="component" value="Unassembled WGS sequence"/>
</dbReference>
<evidence type="ECO:0000313" key="8">
    <source>
        <dbReference type="Proteomes" id="UP000186955"/>
    </source>
</evidence>
<dbReference type="PANTHER" id="PTHR43779">
    <property type="entry name" value="DIOXYGENASE RV0097-RELATED"/>
    <property type="match status" value="1"/>
</dbReference>
<dbReference type="InterPro" id="IPR051178">
    <property type="entry name" value="TfdA_dioxygenase"/>
</dbReference>
<dbReference type="AlphaFoldDB" id="A0A1Q5TES0"/>
<dbReference type="Pfam" id="PF02668">
    <property type="entry name" value="TauD"/>
    <property type="match status" value="1"/>
</dbReference>
<protein>
    <submittedName>
        <fullName evidence="7">Alpha-ketoglutarate-dependent 2,4-dichlorophenoxyacetate dioxygenase</fullName>
    </submittedName>
</protein>
<accession>A0A1Q5TES0</accession>
<comment type="caution">
    <text evidence="7">The sequence shown here is derived from an EMBL/GenBank/DDBJ whole genome shotgun (WGS) entry which is preliminary data.</text>
</comment>
<evidence type="ECO:0000259" key="6">
    <source>
        <dbReference type="Pfam" id="PF02668"/>
    </source>
</evidence>
<evidence type="ECO:0000256" key="1">
    <source>
        <dbReference type="ARBA" id="ARBA00005896"/>
    </source>
</evidence>
<keyword evidence="3 7" id="KW-0223">Dioxygenase</keyword>
<keyword evidence="8" id="KW-1185">Reference proteome</keyword>
<dbReference type="PANTHER" id="PTHR43779:SF3">
    <property type="entry name" value="(3R)-3-[(CARBOXYMETHYL)AMINO]FATTY ACID OXYGENASE_DECARBOXYLASE"/>
    <property type="match status" value="1"/>
</dbReference>
<evidence type="ECO:0000256" key="5">
    <source>
        <dbReference type="ARBA" id="ARBA00023004"/>
    </source>
</evidence>
<reference evidence="7 8" key="1">
    <citation type="submission" date="2016-10" db="EMBL/GenBank/DDBJ databases">
        <title>Genome sequence of the ascomycete fungus Penicillium subrubescens.</title>
        <authorList>
            <person name="De Vries R.P."/>
            <person name="Peng M."/>
            <person name="Dilokpimol A."/>
            <person name="Hilden K."/>
            <person name="Makela M.R."/>
            <person name="Grigoriev I."/>
            <person name="Riley R."/>
            <person name="Granchi Z."/>
        </authorList>
    </citation>
    <scope>NUCLEOTIDE SEQUENCE [LARGE SCALE GENOMIC DNA]</scope>
    <source>
        <strain evidence="7 8">CBS 132785</strain>
    </source>
</reference>
<evidence type="ECO:0000256" key="3">
    <source>
        <dbReference type="ARBA" id="ARBA00022964"/>
    </source>
</evidence>
<keyword evidence="2" id="KW-0479">Metal-binding</keyword>
<evidence type="ECO:0000256" key="4">
    <source>
        <dbReference type="ARBA" id="ARBA00023002"/>
    </source>
</evidence>
<dbReference type="Gene3D" id="3.60.130.10">
    <property type="entry name" value="Clavaminate synthase-like"/>
    <property type="match status" value="1"/>
</dbReference>
<name>A0A1Q5TES0_9EURO</name>
<organism evidence="7 8">
    <name type="scientific">Penicillium subrubescens</name>
    <dbReference type="NCBI Taxonomy" id="1316194"/>
    <lineage>
        <taxon>Eukaryota</taxon>
        <taxon>Fungi</taxon>
        <taxon>Dikarya</taxon>
        <taxon>Ascomycota</taxon>
        <taxon>Pezizomycotina</taxon>
        <taxon>Eurotiomycetes</taxon>
        <taxon>Eurotiomycetidae</taxon>
        <taxon>Eurotiales</taxon>
        <taxon>Aspergillaceae</taxon>
        <taxon>Penicillium</taxon>
    </lineage>
</organism>
<dbReference type="GO" id="GO:0046872">
    <property type="term" value="F:metal ion binding"/>
    <property type="evidence" value="ECO:0007669"/>
    <property type="project" value="UniProtKB-KW"/>
</dbReference>
<comment type="similarity">
    <text evidence="1">Belongs to the TfdA dioxygenase family.</text>
</comment>
<proteinExistence type="inferred from homology"/>
<evidence type="ECO:0000256" key="2">
    <source>
        <dbReference type="ARBA" id="ARBA00022723"/>
    </source>
</evidence>
<dbReference type="STRING" id="1316194.A0A1Q5TES0"/>
<sequence length="342" mass="38239">MSGLSTSPIFNHISIKNLHPTFGAEISGVDFSQPVPQEVFNEILTAITQFGVCAFRNTGLDDARHVAFAAQFGKLDDVTPYTAGGRAHRLSDVRLFDVGNIELDGTVFALDNVRREWNKVSMFLTCCSHLAEGSPLIQMRQGNGLFHVDSSFNPRRAGYSLLRAHELPPAGMGGETDFADVRTAFDELPSALKDELREKDYIAAHSLWHSRKTAAPATFAHINPDDYPMGRHRLFQRHEASGRETMYIAAHIHHIEGLEPEDSQALFDKLFQHATQSRYVLRISWEQPGDLILWDNTSVMHRAVGGSFEGKFRRDMRRATVHDGSGSAWGLNERSEVRQGLP</sequence>
<keyword evidence="5" id="KW-0408">Iron</keyword>
<feature type="domain" description="TauD/TfdA-like" evidence="6">
    <location>
        <begin position="15"/>
        <end position="320"/>
    </location>
</feature>
<dbReference type="SUPFAM" id="SSF51197">
    <property type="entry name" value="Clavaminate synthase-like"/>
    <property type="match status" value="1"/>
</dbReference>
<gene>
    <name evidence="7" type="ORF">PENSUB_8984</name>
</gene>
<dbReference type="EMBL" id="MNBE01000666">
    <property type="protein sequence ID" value="OKO98733.1"/>
    <property type="molecule type" value="Genomic_DNA"/>
</dbReference>
<dbReference type="GO" id="GO:0051213">
    <property type="term" value="F:dioxygenase activity"/>
    <property type="evidence" value="ECO:0007669"/>
    <property type="project" value="UniProtKB-KW"/>
</dbReference>
<dbReference type="InterPro" id="IPR003819">
    <property type="entry name" value="TauD/TfdA-like"/>
</dbReference>
<evidence type="ECO:0000313" key="7">
    <source>
        <dbReference type="EMBL" id="OKO98733.1"/>
    </source>
</evidence>
<dbReference type="InterPro" id="IPR042098">
    <property type="entry name" value="TauD-like_sf"/>
</dbReference>
<dbReference type="OrthoDB" id="5818554at2759"/>
<keyword evidence="4" id="KW-0560">Oxidoreductase</keyword>